<dbReference type="InterPro" id="IPR029024">
    <property type="entry name" value="TerB-like"/>
</dbReference>
<dbReference type="EMBL" id="JFAX01000001">
    <property type="protein sequence ID" value="EXI69627.1"/>
    <property type="molecule type" value="Genomic_DNA"/>
</dbReference>
<gene>
    <name evidence="1" type="ORF">AW08_00120</name>
</gene>
<organism evidence="1 2">
    <name type="scientific">Candidatus Accumulibacter adjunctus</name>
    <dbReference type="NCBI Taxonomy" id="1454001"/>
    <lineage>
        <taxon>Bacteria</taxon>
        <taxon>Pseudomonadati</taxon>
        <taxon>Pseudomonadota</taxon>
        <taxon>Betaproteobacteria</taxon>
        <taxon>Candidatus Accumulibacter</taxon>
    </lineage>
</organism>
<dbReference type="PATRIC" id="fig|1454001.3.peg.301"/>
<evidence type="ECO:0000313" key="1">
    <source>
        <dbReference type="EMBL" id="EXI69627.1"/>
    </source>
</evidence>
<dbReference type="STRING" id="1454001.AW08_00120"/>
<evidence type="ECO:0008006" key="3">
    <source>
        <dbReference type="Google" id="ProtNLM"/>
    </source>
</evidence>
<proteinExistence type="predicted"/>
<reference evidence="1" key="1">
    <citation type="submission" date="2014-02" db="EMBL/GenBank/DDBJ databases">
        <title>Expanding our view of genomic diversity in Candidatus Accumulibacter clades.</title>
        <authorList>
            <person name="Skennerton C.T."/>
            <person name="Barr J.J."/>
            <person name="Slater F.R."/>
            <person name="Bond P.L."/>
            <person name="Tyson G.W."/>
        </authorList>
    </citation>
    <scope>NUCLEOTIDE SEQUENCE [LARGE SCALE GENOMIC DNA]</scope>
</reference>
<keyword evidence="2" id="KW-1185">Reference proteome</keyword>
<dbReference type="Proteomes" id="UP000020218">
    <property type="component" value="Unassembled WGS sequence"/>
</dbReference>
<accession>A0A011NYA3</accession>
<dbReference type="Gene3D" id="1.10.3680.10">
    <property type="entry name" value="TerB-like"/>
    <property type="match status" value="1"/>
</dbReference>
<sequence length="155" mass="17017">MRHYTTDSAEAMSRVVALALLADGALDHREVESLSRHGIFDRLQIAPATFDRVVHEFCDDLLQCARAPNVGQIELDRELVDHLLEDIRSPQLQQQALGAIVDIVNADGCLNGGEAIVISEAMSLWGLELQRVTRTLVRPAQPSQPAQSIAQGWLA</sequence>
<dbReference type="SUPFAM" id="SSF158682">
    <property type="entry name" value="TerB-like"/>
    <property type="match status" value="1"/>
</dbReference>
<dbReference type="AlphaFoldDB" id="A0A011NYA3"/>
<protein>
    <recommendedName>
        <fullName evidence="3">Tellurite resistance protein TerB</fullName>
    </recommendedName>
</protein>
<comment type="caution">
    <text evidence="1">The sequence shown here is derived from an EMBL/GenBank/DDBJ whole genome shotgun (WGS) entry which is preliminary data.</text>
</comment>
<evidence type="ECO:0000313" key="2">
    <source>
        <dbReference type="Proteomes" id="UP000020218"/>
    </source>
</evidence>
<name>A0A011NYA3_9PROT</name>